<dbReference type="Proteomes" id="UP000887563">
    <property type="component" value="Unplaced"/>
</dbReference>
<accession>A0A914MQC7</accession>
<dbReference type="PANTHER" id="PTHR47093">
    <property type="entry name" value="PROTEIN JSN1-RELATED"/>
    <property type="match status" value="1"/>
</dbReference>
<dbReference type="InterPro" id="IPR012677">
    <property type="entry name" value="Nucleotide-bd_a/b_plait_sf"/>
</dbReference>
<sequence length="204" mass="23395">MDDWPEVVSNRPDLTIKSLKSQFKIISKKLKQTLNLQLNKFHSLPKQSLQEKMLKMHEKEETMKDHNEQQLVDQRQNMRCIDLQCTQRTKTETSSIMDANYQSEPPFMAAPGRIIYIGNIPYNTSRKELADVCANYGAVVDVHHDEKPLDLLGLGAKGSRQQIRDQIMVTPGRIIFFGNIPYNTSREELADICASYGAVRDVRN</sequence>
<evidence type="ECO:0000313" key="2">
    <source>
        <dbReference type="WBParaSite" id="Minc3s01924g27222"/>
    </source>
</evidence>
<proteinExistence type="predicted"/>
<dbReference type="InterPro" id="IPR035979">
    <property type="entry name" value="RBD_domain_sf"/>
</dbReference>
<dbReference type="SUPFAM" id="SSF54928">
    <property type="entry name" value="RNA-binding domain, RBD"/>
    <property type="match status" value="2"/>
</dbReference>
<dbReference type="Gene3D" id="3.30.70.330">
    <property type="match status" value="2"/>
</dbReference>
<name>A0A914MQC7_MELIC</name>
<protein>
    <submittedName>
        <fullName evidence="2">RRM domain-containing protein</fullName>
    </submittedName>
</protein>
<keyword evidence="1" id="KW-1185">Reference proteome</keyword>
<reference evidence="2" key="1">
    <citation type="submission" date="2022-11" db="UniProtKB">
        <authorList>
            <consortium name="WormBaseParasite"/>
        </authorList>
    </citation>
    <scope>IDENTIFICATION</scope>
</reference>
<evidence type="ECO:0000313" key="1">
    <source>
        <dbReference type="Proteomes" id="UP000887563"/>
    </source>
</evidence>
<dbReference type="WBParaSite" id="Minc3s01924g27222">
    <property type="protein sequence ID" value="Minc3s01924g27222"/>
    <property type="gene ID" value="Minc3s01924g27222"/>
</dbReference>
<dbReference type="GO" id="GO:0003676">
    <property type="term" value="F:nucleic acid binding"/>
    <property type="evidence" value="ECO:0007669"/>
    <property type="project" value="InterPro"/>
</dbReference>
<organism evidence="1 2">
    <name type="scientific">Meloidogyne incognita</name>
    <name type="common">Southern root-knot nematode worm</name>
    <name type="synonym">Oxyuris incognita</name>
    <dbReference type="NCBI Taxonomy" id="6306"/>
    <lineage>
        <taxon>Eukaryota</taxon>
        <taxon>Metazoa</taxon>
        <taxon>Ecdysozoa</taxon>
        <taxon>Nematoda</taxon>
        <taxon>Chromadorea</taxon>
        <taxon>Rhabditida</taxon>
        <taxon>Tylenchina</taxon>
        <taxon>Tylenchomorpha</taxon>
        <taxon>Tylenchoidea</taxon>
        <taxon>Meloidogynidae</taxon>
        <taxon>Meloidogyninae</taxon>
        <taxon>Meloidogyne</taxon>
        <taxon>Meloidogyne incognita group</taxon>
    </lineage>
</organism>
<dbReference type="AlphaFoldDB" id="A0A914MQC7"/>
<dbReference type="GO" id="GO:0000288">
    <property type="term" value="P:nuclear-transcribed mRNA catabolic process, deadenylation-dependent decay"/>
    <property type="evidence" value="ECO:0007669"/>
    <property type="project" value="TreeGrafter"/>
</dbReference>
<dbReference type="PANTHER" id="PTHR47093:SF1">
    <property type="entry name" value="PROTEIN JSN1-RELATED"/>
    <property type="match status" value="1"/>
</dbReference>
<dbReference type="InterPro" id="IPR052645">
    <property type="entry name" value="Pumilio_domain_protein"/>
</dbReference>